<feature type="domain" description="C2H2-type" evidence="2">
    <location>
        <begin position="57"/>
        <end position="84"/>
    </location>
</feature>
<dbReference type="AlphaFoldDB" id="A0ABD3IWG1"/>
<protein>
    <recommendedName>
        <fullName evidence="2">C2H2-type domain-containing protein</fullName>
    </recommendedName>
</protein>
<dbReference type="PROSITE" id="PS00028">
    <property type="entry name" value="ZINC_FINGER_C2H2_1"/>
    <property type="match status" value="1"/>
</dbReference>
<keyword evidence="1" id="KW-0479">Metal-binding</keyword>
<comment type="caution">
    <text evidence="3">The sequence shown here is derived from an EMBL/GenBank/DDBJ whole genome shotgun (WGS) entry which is preliminary data.</text>
</comment>
<evidence type="ECO:0000259" key="2">
    <source>
        <dbReference type="PROSITE" id="PS50157"/>
    </source>
</evidence>
<dbReference type="PANTHER" id="PTHR46869:SF9">
    <property type="entry name" value="C2H2-TYPE DOMAIN-CONTAINING PROTEIN"/>
    <property type="match status" value="1"/>
</dbReference>
<keyword evidence="5" id="KW-1185">Reference proteome</keyword>
<evidence type="ECO:0000256" key="1">
    <source>
        <dbReference type="PROSITE-ProRule" id="PRU00042"/>
    </source>
</evidence>
<dbReference type="Proteomes" id="UP001634007">
    <property type="component" value="Unassembled WGS sequence"/>
</dbReference>
<evidence type="ECO:0000313" key="3">
    <source>
        <dbReference type="EMBL" id="KAL3719270.1"/>
    </source>
</evidence>
<organism evidence="3 5">
    <name type="scientific">Eucalyptus globulus</name>
    <name type="common">Tasmanian blue gum</name>
    <dbReference type="NCBI Taxonomy" id="34317"/>
    <lineage>
        <taxon>Eukaryota</taxon>
        <taxon>Viridiplantae</taxon>
        <taxon>Streptophyta</taxon>
        <taxon>Embryophyta</taxon>
        <taxon>Tracheophyta</taxon>
        <taxon>Spermatophyta</taxon>
        <taxon>Magnoliopsida</taxon>
        <taxon>eudicotyledons</taxon>
        <taxon>Gunneridae</taxon>
        <taxon>Pentapetalae</taxon>
        <taxon>rosids</taxon>
        <taxon>malvids</taxon>
        <taxon>Myrtales</taxon>
        <taxon>Myrtaceae</taxon>
        <taxon>Myrtoideae</taxon>
        <taxon>Eucalypteae</taxon>
        <taxon>Eucalyptus</taxon>
    </lineage>
</organism>
<dbReference type="InterPro" id="IPR013087">
    <property type="entry name" value="Znf_C2H2_type"/>
</dbReference>
<evidence type="ECO:0000313" key="5">
    <source>
        <dbReference type="Proteomes" id="UP001634007"/>
    </source>
</evidence>
<keyword evidence="1" id="KW-0862">Zinc</keyword>
<name>A0ABD3IWG1_EUCGL</name>
<dbReference type="GO" id="GO:0008270">
    <property type="term" value="F:zinc ion binding"/>
    <property type="evidence" value="ECO:0007669"/>
    <property type="project" value="UniProtKB-KW"/>
</dbReference>
<dbReference type="EMBL" id="JBJKBG010000010">
    <property type="protein sequence ID" value="KAL3719274.1"/>
    <property type="molecule type" value="Genomic_DNA"/>
</dbReference>
<gene>
    <name evidence="3" type="ORF">ACJRO7_004256</name>
    <name evidence="4" type="ORF">ACJRO7_004260</name>
</gene>
<proteinExistence type="predicted"/>
<dbReference type="PANTHER" id="PTHR46869">
    <property type="entry name" value="C2H2-LIKE ZINC FINGER PROTEIN"/>
    <property type="match status" value="1"/>
</dbReference>
<dbReference type="EMBL" id="JBJKBG010000010">
    <property type="protein sequence ID" value="KAL3719270.1"/>
    <property type="molecule type" value="Genomic_DNA"/>
</dbReference>
<keyword evidence="1" id="KW-0863">Zinc-finger</keyword>
<evidence type="ECO:0000313" key="4">
    <source>
        <dbReference type="EMBL" id="KAL3719274.1"/>
    </source>
</evidence>
<dbReference type="PROSITE" id="PS50157">
    <property type="entry name" value="ZINC_FINGER_C2H2_2"/>
    <property type="match status" value="1"/>
</dbReference>
<reference evidence="3 5" key="1">
    <citation type="submission" date="2024-11" db="EMBL/GenBank/DDBJ databases">
        <title>Chromosome-level genome assembly of Eucalyptus globulus Labill. provides insights into its genome evolution.</title>
        <authorList>
            <person name="Li X."/>
        </authorList>
    </citation>
    <scope>NUCLEOTIDE SEQUENCE [LARGE SCALE GENOMIC DNA]</scope>
    <source>
        <strain evidence="3">CL2024</strain>
        <tissue evidence="3">Fresh tender leaves</tissue>
    </source>
</reference>
<accession>A0ABD3IWG1</accession>
<sequence>MLGGHMRCHMDMNLPEREPPLVIDNSSADERRLGYYLRENPKKTWKFSKLKESAQEKPCPVCDERFTSMRALFCHRKIHSGKDDESGDWCKGRGKGSRSMKFCQDHTRPIHDRERLNLSLLNKDHFVGSSKTKSDLLLIVLSDDETMRVTRRKRTPRIEYDVDERTEGIMNDVDERTEGTMLSAPNGSSYSSKAELDPGTVGAISLMMLSQGETEFNSPGLGVKPFGKSLTPDIFDVEKEKAGVTETSECNESHSSGYLRMEQKGVEMEVPTGILCGAREVGLKKARVARSGKDAMYEAAIMDGNVMGGSGSRERAELWIELRLNSYKDKVCAEESQVVGELVEKNNAESYKQEAPVDASQGIEGSSGCTELKSINDDSGKLNRQVCSTSCVRSDNGAAPNIGV</sequence>